<dbReference type="KEGG" id="kbs:EPA93_47290"/>
<keyword evidence="3 6" id="KW-0812">Transmembrane</keyword>
<keyword evidence="8" id="KW-1185">Reference proteome</keyword>
<dbReference type="CDD" id="cd16914">
    <property type="entry name" value="EcfT"/>
    <property type="match status" value="1"/>
</dbReference>
<reference evidence="7 8" key="1">
    <citation type="submission" date="2019-01" db="EMBL/GenBank/DDBJ databases">
        <title>Ktedonosporobacter rubrisoli SCAWS-G2.</title>
        <authorList>
            <person name="Huang Y."/>
            <person name="Yan B."/>
        </authorList>
    </citation>
    <scope>NUCLEOTIDE SEQUENCE [LARGE SCALE GENOMIC DNA]</scope>
    <source>
        <strain evidence="7 8">SCAWS-G2</strain>
    </source>
</reference>
<evidence type="ECO:0000313" key="7">
    <source>
        <dbReference type="EMBL" id="QBD83165.1"/>
    </source>
</evidence>
<evidence type="ECO:0000256" key="3">
    <source>
        <dbReference type="ARBA" id="ARBA00022692"/>
    </source>
</evidence>
<feature type="transmembrane region" description="Helical" evidence="6">
    <location>
        <begin position="63"/>
        <end position="83"/>
    </location>
</feature>
<gene>
    <name evidence="7" type="ORF">EPA93_47290</name>
</gene>
<dbReference type="OrthoDB" id="148048at2"/>
<name>A0A4P6K510_KTERU</name>
<dbReference type="Proteomes" id="UP000290365">
    <property type="component" value="Chromosome"/>
</dbReference>
<evidence type="ECO:0000313" key="8">
    <source>
        <dbReference type="Proteomes" id="UP000290365"/>
    </source>
</evidence>
<keyword evidence="4 6" id="KW-1133">Transmembrane helix</keyword>
<feature type="transmembrane region" description="Helical" evidence="6">
    <location>
        <begin position="152"/>
        <end position="173"/>
    </location>
</feature>
<dbReference type="Pfam" id="PF02361">
    <property type="entry name" value="CbiQ"/>
    <property type="match status" value="1"/>
</dbReference>
<dbReference type="PANTHER" id="PTHR34857:SF2">
    <property type="entry name" value="SLL0384 PROTEIN"/>
    <property type="match status" value="1"/>
</dbReference>
<keyword evidence="2" id="KW-1003">Cell membrane</keyword>
<feature type="transmembrane region" description="Helical" evidence="6">
    <location>
        <begin position="194"/>
        <end position="217"/>
    </location>
</feature>
<evidence type="ECO:0000256" key="1">
    <source>
        <dbReference type="ARBA" id="ARBA00004141"/>
    </source>
</evidence>
<organism evidence="7 8">
    <name type="scientific">Ktedonosporobacter rubrisoli</name>
    <dbReference type="NCBI Taxonomy" id="2509675"/>
    <lineage>
        <taxon>Bacteria</taxon>
        <taxon>Bacillati</taxon>
        <taxon>Chloroflexota</taxon>
        <taxon>Ktedonobacteria</taxon>
        <taxon>Ktedonobacterales</taxon>
        <taxon>Ktedonosporobacteraceae</taxon>
        <taxon>Ktedonosporobacter</taxon>
    </lineage>
</organism>
<dbReference type="InterPro" id="IPR003339">
    <property type="entry name" value="ABC/ECF_trnsptr_transmembrane"/>
</dbReference>
<feature type="transmembrane region" description="Helical" evidence="6">
    <location>
        <begin position="34"/>
        <end position="51"/>
    </location>
</feature>
<comment type="subcellular location">
    <subcellularLocation>
        <location evidence="1">Membrane</location>
        <topology evidence="1">Multi-pass membrane protein</topology>
    </subcellularLocation>
</comment>
<dbReference type="PANTHER" id="PTHR34857">
    <property type="entry name" value="SLL0384 PROTEIN"/>
    <property type="match status" value="1"/>
</dbReference>
<accession>A0A4P6K510</accession>
<evidence type="ECO:0000256" key="5">
    <source>
        <dbReference type="ARBA" id="ARBA00023136"/>
    </source>
</evidence>
<feature type="transmembrane region" description="Helical" evidence="6">
    <location>
        <begin position="325"/>
        <end position="342"/>
    </location>
</feature>
<feature type="transmembrane region" description="Helical" evidence="6">
    <location>
        <begin position="89"/>
        <end position="108"/>
    </location>
</feature>
<evidence type="ECO:0000256" key="2">
    <source>
        <dbReference type="ARBA" id="ARBA00022475"/>
    </source>
</evidence>
<keyword evidence="5 6" id="KW-0472">Membrane</keyword>
<evidence type="ECO:0000256" key="4">
    <source>
        <dbReference type="ARBA" id="ARBA00022989"/>
    </source>
</evidence>
<dbReference type="EMBL" id="CP035758">
    <property type="protein sequence ID" value="QBD83165.1"/>
    <property type="molecule type" value="Genomic_DNA"/>
</dbReference>
<dbReference type="InterPro" id="IPR051611">
    <property type="entry name" value="ECF_transporter_component"/>
</dbReference>
<dbReference type="AlphaFoldDB" id="A0A4P6K510"/>
<dbReference type="RefSeq" id="WP_129894231.1">
    <property type="nucleotide sequence ID" value="NZ_CP035758.1"/>
</dbReference>
<evidence type="ECO:0000256" key="6">
    <source>
        <dbReference type="SAM" id="Phobius"/>
    </source>
</evidence>
<proteinExistence type="predicted"/>
<feature type="transmembrane region" description="Helical" evidence="6">
    <location>
        <begin position="120"/>
        <end position="146"/>
    </location>
</feature>
<protein>
    <submittedName>
        <fullName evidence="7">Energy-coupling factor transporter transmembrane protein EcfT</fullName>
    </submittedName>
</protein>
<sequence length="347" mass="38935">MSGNNTVNNALFLQAPPGKRYVRSFFFSRRIDAPLARVHLLARVLLVVCLSSAQLRTIVHPDLMGACLLWLFSFILFLTSGMNARVARLYFLLTLPALLSLFLTWTLFNPIPGQITLVHLPVYSGSISIGLAWWQALWLGIIGAYYLWTRKIFLGLLLATVAAFAFARLFPLPEWTLLKISFFHQLSILVSDRGLLIAITKVIGYSGMVLSTIALVVTGRDSELIGALRQLRVPQPVIFFLSTVFRALDLALSDYDIIRQAQLARAVNARPRSFIRRLRDLSSIAVPMVAMMIRRSSEIGDALLARGYRLGQKSANFYETTPWRLLDWGVLVICLVLLYLALGPRVI</sequence>
<dbReference type="GO" id="GO:0005886">
    <property type="term" value="C:plasma membrane"/>
    <property type="evidence" value="ECO:0007669"/>
    <property type="project" value="UniProtKB-ARBA"/>
</dbReference>